<dbReference type="InterPro" id="IPR020846">
    <property type="entry name" value="MFS_dom"/>
</dbReference>
<dbReference type="RefSeq" id="WP_379516101.1">
    <property type="nucleotide sequence ID" value="NZ_JBHSPA010000026.1"/>
</dbReference>
<evidence type="ECO:0000256" key="5">
    <source>
        <dbReference type="ARBA" id="ARBA00022989"/>
    </source>
</evidence>
<evidence type="ECO:0000256" key="4">
    <source>
        <dbReference type="ARBA" id="ARBA00022692"/>
    </source>
</evidence>
<feature type="transmembrane region" description="Helical" evidence="7">
    <location>
        <begin position="23"/>
        <end position="47"/>
    </location>
</feature>
<feature type="transmembrane region" description="Helical" evidence="7">
    <location>
        <begin position="216"/>
        <end position="234"/>
    </location>
</feature>
<dbReference type="InterPro" id="IPR036259">
    <property type="entry name" value="MFS_trans_sf"/>
</dbReference>
<feature type="transmembrane region" description="Helical" evidence="7">
    <location>
        <begin position="149"/>
        <end position="169"/>
    </location>
</feature>
<dbReference type="PANTHER" id="PTHR23517">
    <property type="entry name" value="RESISTANCE PROTEIN MDTM, PUTATIVE-RELATED-RELATED"/>
    <property type="match status" value="1"/>
</dbReference>
<organism evidence="9 10">
    <name type="scientific">Nonomuraea insulae</name>
    <dbReference type="NCBI Taxonomy" id="1616787"/>
    <lineage>
        <taxon>Bacteria</taxon>
        <taxon>Bacillati</taxon>
        <taxon>Actinomycetota</taxon>
        <taxon>Actinomycetes</taxon>
        <taxon>Streptosporangiales</taxon>
        <taxon>Streptosporangiaceae</taxon>
        <taxon>Nonomuraea</taxon>
    </lineage>
</organism>
<feature type="transmembrane region" description="Helical" evidence="7">
    <location>
        <begin position="254"/>
        <end position="272"/>
    </location>
</feature>
<evidence type="ECO:0000256" key="6">
    <source>
        <dbReference type="ARBA" id="ARBA00023136"/>
    </source>
</evidence>
<comment type="caution">
    <text evidence="9">The sequence shown here is derived from an EMBL/GenBank/DDBJ whole genome shotgun (WGS) entry which is preliminary data.</text>
</comment>
<evidence type="ECO:0000256" key="3">
    <source>
        <dbReference type="ARBA" id="ARBA00022475"/>
    </source>
</evidence>
<keyword evidence="10" id="KW-1185">Reference proteome</keyword>
<evidence type="ECO:0000256" key="7">
    <source>
        <dbReference type="SAM" id="Phobius"/>
    </source>
</evidence>
<feature type="transmembrane region" description="Helical" evidence="7">
    <location>
        <begin position="53"/>
        <end position="75"/>
    </location>
</feature>
<protein>
    <submittedName>
        <fullName evidence="9">MDR family MFS transporter</fullName>
    </submittedName>
</protein>
<evidence type="ECO:0000256" key="1">
    <source>
        <dbReference type="ARBA" id="ARBA00004651"/>
    </source>
</evidence>
<feature type="domain" description="Major facilitator superfamily (MFS) profile" evidence="8">
    <location>
        <begin position="22"/>
        <end position="395"/>
    </location>
</feature>
<evidence type="ECO:0000313" key="10">
    <source>
        <dbReference type="Proteomes" id="UP001596058"/>
    </source>
</evidence>
<feature type="transmembrane region" description="Helical" evidence="7">
    <location>
        <begin position="371"/>
        <end position="391"/>
    </location>
</feature>
<evidence type="ECO:0000256" key="2">
    <source>
        <dbReference type="ARBA" id="ARBA00022448"/>
    </source>
</evidence>
<reference evidence="10" key="1">
    <citation type="journal article" date="2019" name="Int. J. Syst. Evol. Microbiol.">
        <title>The Global Catalogue of Microorganisms (GCM) 10K type strain sequencing project: providing services to taxonomists for standard genome sequencing and annotation.</title>
        <authorList>
            <consortium name="The Broad Institute Genomics Platform"/>
            <consortium name="The Broad Institute Genome Sequencing Center for Infectious Disease"/>
            <person name="Wu L."/>
            <person name="Ma J."/>
        </authorList>
    </citation>
    <scope>NUCLEOTIDE SEQUENCE [LARGE SCALE GENOMIC DNA]</scope>
    <source>
        <strain evidence="10">CCUG 53903</strain>
    </source>
</reference>
<comment type="subcellular location">
    <subcellularLocation>
        <location evidence="1">Cell membrane</location>
        <topology evidence="1">Multi-pass membrane protein</topology>
    </subcellularLocation>
</comment>
<gene>
    <name evidence="9" type="ORF">ACFPZ3_22180</name>
</gene>
<keyword evidence="3" id="KW-1003">Cell membrane</keyword>
<dbReference type="Proteomes" id="UP001596058">
    <property type="component" value="Unassembled WGS sequence"/>
</dbReference>
<keyword evidence="5 7" id="KW-1133">Transmembrane helix</keyword>
<feature type="transmembrane region" description="Helical" evidence="7">
    <location>
        <begin position="312"/>
        <end position="333"/>
    </location>
</feature>
<feature type="transmembrane region" description="Helical" evidence="7">
    <location>
        <begin position="345"/>
        <end position="365"/>
    </location>
</feature>
<dbReference type="InterPro" id="IPR011701">
    <property type="entry name" value="MFS"/>
</dbReference>
<dbReference type="Pfam" id="PF07690">
    <property type="entry name" value="MFS_1"/>
    <property type="match status" value="1"/>
</dbReference>
<dbReference type="PANTHER" id="PTHR23517:SF2">
    <property type="entry name" value="MULTIDRUG RESISTANCE PROTEIN MDTH"/>
    <property type="match status" value="1"/>
</dbReference>
<dbReference type="EMBL" id="JBHSPA010000026">
    <property type="protein sequence ID" value="MFC5826586.1"/>
    <property type="molecule type" value="Genomic_DNA"/>
</dbReference>
<sequence>MSSATIEKPSFLKSRLGGLPRPFWALWGGTLVNRLGTMVMPFTGVYLTQSRGLSVTAAGLVMGVFGAGSLLSQFVAGVLTDRIGRRATLSGGMLATAAAMLALGYSASLPAILASMFVLGLVIDVYRPASNALVADLVSPEERPRAYGLLFWGINLGYAVGMTAGGWLAGLGFVWLFWIDALSSVVFAVLVWRAVPETRPAGSHKSGGFGVVLRDRVMVGFTLVALGNALVYSQTMTMLPVAMTQVVKLSPGEFGLAMALNGVLIVIVQPLVSEWLGRRDPARTFALGLAVMGAGFAMTAFVTSTLGLAVTIAVWTAGEIVTAGIPGAVVAALAPAELRGRYAGLFGFAWSLSAVLAPLLGGPLLELGAGVLWFTIGGVGVASAAGMLLLGPAIRRR</sequence>
<dbReference type="CDD" id="cd17329">
    <property type="entry name" value="MFS_MdtH_MDR_like"/>
    <property type="match status" value="1"/>
</dbReference>
<dbReference type="SUPFAM" id="SSF103473">
    <property type="entry name" value="MFS general substrate transporter"/>
    <property type="match status" value="1"/>
</dbReference>
<accession>A0ABW1CQ46</accession>
<evidence type="ECO:0000259" key="8">
    <source>
        <dbReference type="PROSITE" id="PS50850"/>
    </source>
</evidence>
<keyword evidence="2" id="KW-0813">Transport</keyword>
<dbReference type="PROSITE" id="PS50850">
    <property type="entry name" value="MFS"/>
    <property type="match status" value="1"/>
</dbReference>
<feature type="transmembrane region" description="Helical" evidence="7">
    <location>
        <begin position="111"/>
        <end position="129"/>
    </location>
</feature>
<feature type="transmembrane region" description="Helical" evidence="7">
    <location>
        <begin position="175"/>
        <end position="195"/>
    </location>
</feature>
<name>A0ABW1CQ46_9ACTN</name>
<dbReference type="InterPro" id="IPR050171">
    <property type="entry name" value="MFS_Transporters"/>
</dbReference>
<proteinExistence type="predicted"/>
<keyword evidence="6 7" id="KW-0472">Membrane</keyword>
<evidence type="ECO:0000313" key="9">
    <source>
        <dbReference type="EMBL" id="MFC5826586.1"/>
    </source>
</evidence>
<dbReference type="Gene3D" id="1.20.1250.20">
    <property type="entry name" value="MFS general substrate transporter like domains"/>
    <property type="match status" value="1"/>
</dbReference>
<keyword evidence="4 7" id="KW-0812">Transmembrane</keyword>
<feature type="transmembrane region" description="Helical" evidence="7">
    <location>
        <begin position="284"/>
        <end position="306"/>
    </location>
</feature>